<gene>
    <name evidence="11" type="primary">RDR1</name>
    <name evidence="11" type="ORF">TNCT_508401</name>
</gene>
<dbReference type="Pfam" id="PF05183">
    <property type="entry name" value="RdRP"/>
    <property type="match status" value="1"/>
</dbReference>
<evidence type="ECO:0000256" key="6">
    <source>
        <dbReference type="ARBA" id="ARBA00023158"/>
    </source>
</evidence>
<comment type="similarity">
    <text evidence="1 8">Belongs to the RdRP family.</text>
</comment>
<comment type="catalytic activity">
    <reaction evidence="7 8">
        <text>RNA(n) + a ribonucleoside 5'-triphosphate = RNA(n+1) + diphosphate</text>
        <dbReference type="Rhea" id="RHEA:21248"/>
        <dbReference type="Rhea" id="RHEA-COMP:14527"/>
        <dbReference type="Rhea" id="RHEA-COMP:17342"/>
        <dbReference type="ChEBI" id="CHEBI:33019"/>
        <dbReference type="ChEBI" id="CHEBI:61557"/>
        <dbReference type="ChEBI" id="CHEBI:140395"/>
        <dbReference type="EC" id="2.7.7.48"/>
    </reaction>
</comment>
<organism evidence="11 12">
    <name type="scientific">Trichonephila clavata</name>
    <name type="common">Joro spider</name>
    <name type="synonym">Nephila clavata</name>
    <dbReference type="NCBI Taxonomy" id="2740835"/>
    <lineage>
        <taxon>Eukaryota</taxon>
        <taxon>Metazoa</taxon>
        <taxon>Ecdysozoa</taxon>
        <taxon>Arthropoda</taxon>
        <taxon>Chelicerata</taxon>
        <taxon>Arachnida</taxon>
        <taxon>Araneae</taxon>
        <taxon>Araneomorphae</taxon>
        <taxon>Entelegynae</taxon>
        <taxon>Araneoidea</taxon>
        <taxon>Nephilidae</taxon>
        <taxon>Trichonephila</taxon>
    </lineage>
</organism>
<dbReference type="Proteomes" id="UP000887116">
    <property type="component" value="Unassembled WGS sequence"/>
</dbReference>
<comment type="caution">
    <text evidence="11">The sequence shown here is derived from an EMBL/GenBank/DDBJ whole genome shotgun (WGS) entry which is preliminary data.</text>
</comment>
<dbReference type="InterPro" id="IPR057596">
    <property type="entry name" value="RDRP_core"/>
</dbReference>
<reference evidence="11" key="1">
    <citation type="submission" date="2020-07" db="EMBL/GenBank/DDBJ databases">
        <title>Multicomponent nature underlies the extraordinary mechanical properties of spider dragline silk.</title>
        <authorList>
            <person name="Kono N."/>
            <person name="Nakamura H."/>
            <person name="Mori M."/>
            <person name="Yoshida Y."/>
            <person name="Ohtoshi R."/>
            <person name="Malay A.D."/>
            <person name="Moran D.A.P."/>
            <person name="Tomita M."/>
            <person name="Numata K."/>
            <person name="Arakawa K."/>
        </authorList>
    </citation>
    <scope>NUCLEOTIDE SEQUENCE</scope>
</reference>
<evidence type="ECO:0000256" key="1">
    <source>
        <dbReference type="ARBA" id="ARBA00005762"/>
    </source>
</evidence>
<evidence type="ECO:0000256" key="4">
    <source>
        <dbReference type="ARBA" id="ARBA00022695"/>
    </source>
</evidence>
<dbReference type="InterPro" id="IPR007855">
    <property type="entry name" value="RDRP"/>
</dbReference>
<evidence type="ECO:0000256" key="7">
    <source>
        <dbReference type="ARBA" id="ARBA00048744"/>
    </source>
</evidence>
<feature type="domain" description="RDRP core" evidence="9">
    <location>
        <begin position="396"/>
        <end position="956"/>
    </location>
</feature>
<evidence type="ECO:0000256" key="3">
    <source>
        <dbReference type="ARBA" id="ARBA00022679"/>
    </source>
</evidence>
<keyword evidence="5 8" id="KW-0694">RNA-binding</keyword>
<dbReference type="GO" id="GO:0003968">
    <property type="term" value="F:RNA-directed RNA polymerase activity"/>
    <property type="evidence" value="ECO:0007669"/>
    <property type="project" value="UniProtKB-KW"/>
</dbReference>
<keyword evidence="3 8" id="KW-0808">Transferase</keyword>
<dbReference type="GO" id="GO:0003723">
    <property type="term" value="F:RNA binding"/>
    <property type="evidence" value="ECO:0007669"/>
    <property type="project" value="UniProtKB-KW"/>
</dbReference>
<dbReference type="GO" id="GO:0031380">
    <property type="term" value="C:nuclear RNA-directed RNA polymerase complex"/>
    <property type="evidence" value="ECO:0007669"/>
    <property type="project" value="TreeGrafter"/>
</dbReference>
<evidence type="ECO:0000256" key="5">
    <source>
        <dbReference type="ARBA" id="ARBA00022884"/>
    </source>
</evidence>
<evidence type="ECO:0000256" key="2">
    <source>
        <dbReference type="ARBA" id="ARBA00022484"/>
    </source>
</evidence>
<keyword evidence="4 8" id="KW-0548">Nucleotidyltransferase</keyword>
<evidence type="ECO:0000256" key="8">
    <source>
        <dbReference type="RuleBase" id="RU363098"/>
    </source>
</evidence>
<dbReference type="PANTHER" id="PTHR23079">
    <property type="entry name" value="RNA-DEPENDENT RNA POLYMERASE"/>
    <property type="match status" value="1"/>
</dbReference>
<evidence type="ECO:0000259" key="10">
    <source>
        <dbReference type="Pfam" id="PF26253"/>
    </source>
</evidence>
<keyword evidence="6" id="KW-0943">RNA-mediated gene silencing</keyword>
<dbReference type="EC" id="2.7.7.48" evidence="8"/>
<keyword evidence="12" id="KW-1185">Reference proteome</keyword>
<dbReference type="OrthoDB" id="6513042at2759"/>
<dbReference type="EMBL" id="BMAO01018911">
    <property type="protein sequence ID" value="GFR27103.1"/>
    <property type="molecule type" value="Genomic_DNA"/>
</dbReference>
<name>A0A8X6HNV1_TRICU</name>
<keyword evidence="2 8" id="KW-0696">RNA-directed RNA polymerase</keyword>
<feature type="domain" description="RDRP C-terminal head" evidence="10">
    <location>
        <begin position="978"/>
        <end position="1111"/>
    </location>
</feature>
<dbReference type="InterPro" id="IPR058752">
    <property type="entry name" value="RDRP_C_head"/>
</dbReference>
<evidence type="ECO:0000313" key="11">
    <source>
        <dbReference type="EMBL" id="GFR27103.1"/>
    </source>
</evidence>
<proteinExistence type="inferred from homology"/>
<evidence type="ECO:0000259" key="9">
    <source>
        <dbReference type="Pfam" id="PF05183"/>
    </source>
</evidence>
<dbReference type="GO" id="GO:0030422">
    <property type="term" value="P:siRNA processing"/>
    <property type="evidence" value="ECO:0007669"/>
    <property type="project" value="TreeGrafter"/>
</dbReference>
<dbReference type="Pfam" id="PF26253">
    <property type="entry name" value="RdRP_head"/>
    <property type="match status" value="1"/>
</dbReference>
<evidence type="ECO:0000313" key="12">
    <source>
        <dbReference type="Proteomes" id="UP000887116"/>
    </source>
</evidence>
<protein>
    <recommendedName>
        <fullName evidence="8">RNA-dependent RNA polymerase</fullName>
        <ecNumber evidence="8">2.7.7.48</ecNumber>
    </recommendedName>
</protein>
<sequence length="1378" mass="159989">MDELNFRIVHISTEKYLSDEESKKNIEQRMIYLKKCLESCGLINVIINILKIKNNEEENYPEIEELVFQVQAKFSFSGQGFGKAYNYRNFCKKWKNYFLGFSPPILVLYENSSFIKTRRVCDLCIACSQIGFGVLPFTGEFHEYASFSSCSIFTNFYHDVRNVTIEVSKLQLRFSYNNIRNIFVNIDTSPCEVFFDLCNPPLIFRPENKSNRFNSYVIDHRTVEMIEHSLNEFTVPMDVDTFGRSNVLKISFRNPSEVEEVIGRIHFRCSEKPIHYVNFKSIMKLKPSDINLNLSHFGCTYLMTAMFKRNFTLAAQAQITNLVLCLDKIKKLCQENEDCLEKALVLVLAAIDSGKIVNYWNEIERQFHYYLSNKDEINYSHYVVPEKCRLIRRVTITPTRQLLWAPEIMFGNRVLRNFDSEYALRVSFRDDNNSRLSFIAAYADENVFDYSIRDPMFRGIQIGERRYEFLAWSNSQIRDHGIWMYAKDQNGKTVRDIRKWMGDFSHIHSVPKYMARMGQCFSQTEDAISVPLDPKFVNTEDDIEGGYDSVNGKPYCFSDGVGKISSALSKKVRDALGHDKLCSAFQIRYGGYKGMLVVDPTLEETDIVFRKSMKKFDSPQNIRLEIAKTSSPISLQLNRPFISILNDMGVRHRTFLRLQENMLRTLTDMLFDEKQAARFLESKTPSQIFSYKDLSESGIFLTTEPFFRSLLLALHRHHVEKIKSKANIAIDPSQGRNMLGVMDETGLLHYNQVFVQYTKNITDGVTTRDTVIVQREVLVTKNPCLLPGDVRKFKAVDIPELHHIIDCIVFPQNGPRPHPNEMAGSDLDGDEYAVLWNDDLIFDRPNAAPGDFPSPPLEIKNIITEHDMIYFLVRYIKNDQVGAIANAHLAHADNRGIFSDKCINIARKFSYAVDYAKTGVSRHLEPTDRPEMFPDFMERYYKETYKSKKALGKMFRVARDYESENENASMTYQDIKVDPDLVYPGWEQYKENAIKSRNKFNALLKTILRNYGIQHEAEVFSGAFTNLHCRFSERKDRDEIEKVVIRCIKRLSESMNEEFLEEFKDSFNAKKLDDCILKKASAWYIITYSDNNAHFLSFPWTVSKFLANIKLIKNGDRPLLFSPIVEKMDEQIKLCEAKGILPYATESNVWKEYDFICDPSLVRLALRVMLLWAQDEGIFGKGGQQGLMKFTTFLRLFLHVAEIANYVVRKDGNHFISQNKPRFSAASLCLEFFRFCLTLRFYNEYEIKEKIPFSLFKYSQLSKRVVVAYHQFALLGKFHVLEFDKRFIETGIQMKPIQIESKIFPHIPIEESSLRKAEDALRKYSNVEDVGLREVRQTKKIVVSAIGTEQSLKALKAILNKKHVYLRQLFSTGILPIE</sequence>
<dbReference type="PANTHER" id="PTHR23079:SF55">
    <property type="entry name" value="RNA-DIRECTED RNA POLYMERASE"/>
    <property type="match status" value="1"/>
</dbReference>
<accession>A0A8X6HNV1</accession>